<dbReference type="RefSeq" id="WP_246400229.1">
    <property type="nucleotide sequence ID" value="NZ_JACIDW010000013.1"/>
</dbReference>
<reference evidence="5 6" key="1">
    <citation type="submission" date="2020-08" db="EMBL/GenBank/DDBJ databases">
        <title>Genomic Encyclopedia of Type Strains, Phase IV (KMG-IV): sequencing the most valuable type-strain genomes for metagenomic binning, comparative biology and taxonomic classification.</title>
        <authorList>
            <person name="Goeker M."/>
        </authorList>
    </citation>
    <scope>NUCLEOTIDE SEQUENCE [LARGE SCALE GENOMIC DNA]</scope>
    <source>
        <strain evidence="5 6">DSM 26575</strain>
    </source>
</reference>
<accession>A0A7W6CTJ3</accession>
<evidence type="ECO:0000256" key="1">
    <source>
        <dbReference type="ARBA" id="ARBA00022814"/>
    </source>
</evidence>
<dbReference type="InterPro" id="IPR043425">
    <property type="entry name" value="NusG-like"/>
</dbReference>
<organism evidence="5 6">
    <name type="scientific">Rhizobium metallidurans</name>
    <dbReference type="NCBI Taxonomy" id="1265931"/>
    <lineage>
        <taxon>Bacteria</taxon>
        <taxon>Pseudomonadati</taxon>
        <taxon>Pseudomonadota</taxon>
        <taxon>Alphaproteobacteria</taxon>
        <taxon>Hyphomicrobiales</taxon>
        <taxon>Rhizobiaceae</taxon>
        <taxon>Rhizobium/Agrobacterium group</taxon>
        <taxon>Rhizobium</taxon>
    </lineage>
</organism>
<dbReference type="GO" id="GO:0006354">
    <property type="term" value="P:DNA-templated transcription elongation"/>
    <property type="evidence" value="ECO:0007669"/>
    <property type="project" value="InterPro"/>
</dbReference>
<gene>
    <name evidence="5" type="ORF">GGQ67_003620</name>
</gene>
<keyword evidence="6" id="KW-1185">Reference proteome</keyword>
<comment type="caution">
    <text evidence="5">The sequence shown here is derived from an EMBL/GenBank/DDBJ whole genome shotgun (WGS) entry which is preliminary data.</text>
</comment>
<dbReference type="GO" id="GO:0031564">
    <property type="term" value="P:transcription antitermination"/>
    <property type="evidence" value="ECO:0007669"/>
    <property type="project" value="UniProtKB-KW"/>
</dbReference>
<dbReference type="InterPro" id="IPR036735">
    <property type="entry name" value="NGN_dom_sf"/>
</dbReference>
<name>A0A7W6CTJ3_9HYPH</name>
<dbReference type="AlphaFoldDB" id="A0A7W6CTJ3"/>
<dbReference type="Pfam" id="PF02357">
    <property type="entry name" value="NusG"/>
    <property type="match status" value="1"/>
</dbReference>
<evidence type="ECO:0000256" key="3">
    <source>
        <dbReference type="ARBA" id="ARBA00023163"/>
    </source>
</evidence>
<keyword evidence="3" id="KW-0804">Transcription</keyword>
<keyword evidence="1" id="KW-0889">Transcription antitermination</keyword>
<dbReference type="PANTHER" id="PTHR30265">
    <property type="entry name" value="RHO-INTERACTING TRANSCRIPTION TERMINATION FACTOR NUSG"/>
    <property type="match status" value="1"/>
</dbReference>
<dbReference type="InterPro" id="IPR006645">
    <property type="entry name" value="NGN-like_dom"/>
</dbReference>
<feature type="domain" description="NusG-like N-terminal" evidence="4">
    <location>
        <begin position="62"/>
        <end position="161"/>
    </location>
</feature>
<dbReference type="Gene3D" id="3.30.70.940">
    <property type="entry name" value="NusG, N-terminal domain"/>
    <property type="match status" value="1"/>
</dbReference>
<evidence type="ECO:0000313" key="6">
    <source>
        <dbReference type="Proteomes" id="UP000582090"/>
    </source>
</evidence>
<proteinExistence type="predicted"/>
<dbReference type="PANTHER" id="PTHR30265:SF4">
    <property type="entry name" value="KOW MOTIF FAMILY PROTEIN, EXPRESSED"/>
    <property type="match status" value="1"/>
</dbReference>
<protein>
    <submittedName>
        <fullName evidence="5">Transcriptional antiterminator NusG</fullName>
    </submittedName>
</protein>
<dbReference type="InterPro" id="IPR014722">
    <property type="entry name" value="Rib_uL2_dom2"/>
</dbReference>
<sequence length="230" mass="25906">MTMQGKMTGKKIRYRPMTEAELSAEERERIHWRCTRTDRIARIAAEKLRAASKEKIKKEPKMAKWYCLRVESGREFAVEKSLADANVEVFMPTEKMVFVRKGRRLETVKPFLRCYILVRCVGTAEAFHALSSVKDVLDIVGGASGYHVVADADVERFKALTTKSEIPYVKTDKSMKDGDTAEITDGPFAGFSCLVVAVKWCRQAKAKVVIDVAGKAFEIESMPLAFLKKS</sequence>
<evidence type="ECO:0000256" key="2">
    <source>
        <dbReference type="ARBA" id="ARBA00023015"/>
    </source>
</evidence>
<evidence type="ECO:0000259" key="4">
    <source>
        <dbReference type="SMART" id="SM00738"/>
    </source>
</evidence>
<dbReference type="EMBL" id="JACIDW010000013">
    <property type="protein sequence ID" value="MBB3965939.1"/>
    <property type="molecule type" value="Genomic_DNA"/>
</dbReference>
<dbReference type="CDD" id="cd08000">
    <property type="entry name" value="NGN"/>
    <property type="match status" value="1"/>
</dbReference>
<evidence type="ECO:0000313" key="5">
    <source>
        <dbReference type="EMBL" id="MBB3965939.1"/>
    </source>
</evidence>
<keyword evidence="2" id="KW-0805">Transcription regulation</keyword>
<dbReference type="SMART" id="SM00738">
    <property type="entry name" value="NGN"/>
    <property type="match status" value="1"/>
</dbReference>
<dbReference type="Gene3D" id="2.30.30.30">
    <property type="match status" value="1"/>
</dbReference>
<dbReference type="CDD" id="cd06091">
    <property type="entry name" value="KOW_NusG"/>
    <property type="match status" value="1"/>
</dbReference>
<dbReference type="Proteomes" id="UP000582090">
    <property type="component" value="Unassembled WGS sequence"/>
</dbReference>
<dbReference type="SUPFAM" id="SSF82679">
    <property type="entry name" value="N-utilization substance G protein NusG, N-terminal domain"/>
    <property type="match status" value="1"/>
</dbReference>